<feature type="transmembrane region" description="Helical" evidence="6">
    <location>
        <begin position="292"/>
        <end position="318"/>
    </location>
</feature>
<comment type="subcellular location">
    <subcellularLocation>
        <location evidence="1">Membrane</location>
        <topology evidence="1">Multi-pass membrane protein</topology>
    </subcellularLocation>
</comment>
<evidence type="ECO:0000313" key="7">
    <source>
        <dbReference type="EMBL" id="KAF5852380.1"/>
    </source>
</evidence>
<evidence type="ECO:0000256" key="4">
    <source>
        <dbReference type="ARBA" id="ARBA00023136"/>
    </source>
</evidence>
<dbReference type="CDD" id="cd09317">
    <property type="entry name" value="TDT_Mae1_like"/>
    <property type="match status" value="1"/>
</dbReference>
<accession>A0A8H5ZQH5</accession>
<reference evidence="7" key="1">
    <citation type="submission" date="2019-11" db="EMBL/GenBank/DDBJ databases">
        <title>Bipolaris sorokiniana Genome sequencing.</title>
        <authorList>
            <person name="Wang H."/>
        </authorList>
    </citation>
    <scope>NUCLEOTIDE SEQUENCE</scope>
</reference>
<comment type="caution">
    <text evidence="7">The sequence shown here is derived from an EMBL/GenBank/DDBJ whole genome shotgun (WGS) entry which is preliminary data.</text>
</comment>
<keyword evidence="3 6" id="KW-1133">Transmembrane helix</keyword>
<dbReference type="OMA" id="LWLFTFW"/>
<sequence length="400" mass="43745">MSSSTSADIAMPSTPKPETITQEQWEPEKRKPGLRQRVKHFTFAWFLCTMSTGGLAVAIGETPHQFKGQYHISLTLFLTTLTIFLLFTLLTLFRYIQHKNHFLSAFSSPPESLFAPAFILSICVLIAGVQTLAITHGPSTPGLLSLVHILYWIYAAISLVGTTLQYWLILRKNTTVPFSPAVFLAGYSCMLTGTLASLIVASQPARRHVAIVVAGVAYQGFGWCISLVGIALYISSLLERGLPPLRARPAMFIPVGSCAYTVVALVGMARGIGAQQAYTEGYFARHSLAPEILRIMAFFSSVFVYVFAVWLFSVALVANLSAVGKMPFSLAWWAFIFPNVGFALATSALGRELESEPILWVGSVMTALLVVVWIVAAAACVRAVWKGDIVWPGKDEDKDR</sequence>
<dbReference type="InterPro" id="IPR038665">
    <property type="entry name" value="Voltage-dep_anion_channel_sf"/>
</dbReference>
<evidence type="ECO:0000256" key="1">
    <source>
        <dbReference type="ARBA" id="ARBA00004141"/>
    </source>
</evidence>
<feature type="region of interest" description="Disordered" evidence="5">
    <location>
        <begin position="1"/>
        <end position="31"/>
    </location>
</feature>
<dbReference type="InterPro" id="IPR030185">
    <property type="entry name" value="Mae1"/>
</dbReference>
<protein>
    <recommendedName>
        <fullName evidence="9">C4-dicarboxylate transporter/malic acid transport protein</fullName>
    </recommendedName>
</protein>
<proteinExistence type="predicted"/>
<dbReference type="EMBL" id="WNKQ01000003">
    <property type="protein sequence ID" value="KAF5852380.1"/>
    <property type="molecule type" value="Genomic_DNA"/>
</dbReference>
<evidence type="ECO:0000256" key="6">
    <source>
        <dbReference type="SAM" id="Phobius"/>
    </source>
</evidence>
<keyword evidence="4 6" id="KW-0472">Membrane</keyword>
<dbReference type="Proteomes" id="UP000624244">
    <property type="component" value="Unassembled WGS sequence"/>
</dbReference>
<keyword evidence="2 6" id="KW-0812">Transmembrane</keyword>
<dbReference type="Pfam" id="PF03595">
    <property type="entry name" value="SLAC1"/>
    <property type="match status" value="1"/>
</dbReference>
<name>A0A8H5ZQH5_COCSA</name>
<dbReference type="Gene3D" id="1.50.10.150">
    <property type="entry name" value="Voltage-dependent anion channel"/>
    <property type="match status" value="1"/>
</dbReference>
<feature type="transmembrane region" description="Helical" evidence="6">
    <location>
        <begin position="357"/>
        <end position="385"/>
    </location>
</feature>
<dbReference type="PANTHER" id="PTHR31162">
    <property type="entry name" value="MALIC ACID TRANSPORT PROTEIN-RELATED"/>
    <property type="match status" value="1"/>
</dbReference>
<evidence type="ECO:0000313" key="8">
    <source>
        <dbReference type="Proteomes" id="UP000624244"/>
    </source>
</evidence>
<dbReference type="InterPro" id="IPR004695">
    <property type="entry name" value="SLAC1/Mae1/Ssu1/TehA"/>
</dbReference>
<organism evidence="7 8">
    <name type="scientific">Cochliobolus sativus</name>
    <name type="common">Common root rot and spot blotch fungus</name>
    <name type="synonym">Bipolaris sorokiniana</name>
    <dbReference type="NCBI Taxonomy" id="45130"/>
    <lineage>
        <taxon>Eukaryota</taxon>
        <taxon>Fungi</taxon>
        <taxon>Dikarya</taxon>
        <taxon>Ascomycota</taxon>
        <taxon>Pezizomycotina</taxon>
        <taxon>Dothideomycetes</taxon>
        <taxon>Pleosporomycetidae</taxon>
        <taxon>Pleosporales</taxon>
        <taxon>Pleosporineae</taxon>
        <taxon>Pleosporaceae</taxon>
        <taxon>Bipolaris</taxon>
    </lineage>
</organism>
<feature type="transmembrane region" description="Helical" evidence="6">
    <location>
        <begin position="113"/>
        <end position="137"/>
    </location>
</feature>
<dbReference type="GO" id="GO:0015140">
    <property type="term" value="F:malate transmembrane transporter activity"/>
    <property type="evidence" value="ECO:0007669"/>
    <property type="project" value="InterPro"/>
</dbReference>
<dbReference type="GO" id="GO:0016020">
    <property type="term" value="C:membrane"/>
    <property type="evidence" value="ECO:0007669"/>
    <property type="project" value="UniProtKB-SubCell"/>
</dbReference>
<dbReference type="PANTHER" id="PTHR31162:SF0">
    <property type="entry name" value="MALIC ACID TRANSPORT PROTEIN"/>
    <property type="match status" value="1"/>
</dbReference>
<feature type="transmembrane region" description="Helical" evidence="6">
    <location>
        <begin position="181"/>
        <end position="200"/>
    </location>
</feature>
<evidence type="ECO:0000256" key="2">
    <source>
        <dbReference type="ARBA" id="ARBA00022692"/>
    </source>
</evidence>
<evidence type="ECO:0000256" key="5">
    <source>
        <dbReference type="SAM" id="MobiDB-lite"/>
    </source>
</evidence>
<feature type="transmembrane region" description="Helical" evidence="6">
    <location>
        <begin position="40"/>
        <end position="60"/>
    </location>
</feature>
<evidence type="ECO:0008006" key="9">
    <source>
        <dbReference type="Google" id="ProtNLM"/>
    </source>
</evidence>
<evidence type="ECO:0000256" key="3">
    <source>
        <dbReference type="ARBA" id="ARBA00022989"/>
    </source>
</evidence>
<gene>
    <name evidence="7" type="ORF">GGP41_007800</name>
</gene>
<dbReference type="AlphaFoldDB" id="A0A8H5ZQH5"/>
<feature type="transmembrane region" description="Helical" evidence="6">
    <location>
        <begin position="72"/>
        <end position="93"/>
    </location>
</feature>
<feature type="transmembrane region" description="Helical" evidence="6">
    <location>
        <begin position="149"/>
        <end position="169"/>
    </location>
</feature>
<feature type="transmembrane region" description="Helical" evidence="6">
    <location>
        <begin position="250"/>
        <end position="272"/>
    </location>
</feature>
<feature type="transmembrane region" description="Helical" evidence="6">
    <location>
        <begin position="330"/>
        <end position="351"/>
    </location>
</feature>
<feature type="transmembrane region" description="Helical" evidence="6">
    <location>
        <begin position="220"/>
        <end position="238"/>
    </location>
</feature>